<dbReference type="EMBL" id="JASWJB010000224">
    <property type="protein sequence ID" value="KAK2593193.1"/>
    <property type="molecule type" value="Genomic_DNA"/>
</dbReference>
<dbReference type="Pfam" id="PF03583">
    <property type="entry name" value="LIP"/>
    <property type="match status" value="1"/>
</dbReference>
<dbReference type="SUPFAM" id="SSF53474">
    <property type="entry name" value="alpha/beta-Hydrolases"/>
    <property type="match status" value="1"/>
</dbReference>
<sequence>MTHELFCDIRIGRPQLPHWRAQKQVHPDACIVMVLLSSFVTLALASLSANTHPAPAKRAAQTLPSNDPFYAAPQNLTDYSPGAIIRSRKPPGPLGFFSARINLQGAWQLLYRSTGAHGEPLASVTTVLIPYNADFGKLLSYQVEIDAPYEACFPSISLQQSEAHFDTVTGQYGELWIMTALARGWAVSVPDHEGPQAAFTAGLVEGRVTLDNVRAVLQSGHITGVLPEAQAALWGYSGGAQATEWALELQKEYAPELHIIAAALGGVPANLEKAFEQINKGTSAGLAAGGILGLAKAYPALAALLKDRLESETASRFYQAQEQCLVPTLIQFVSKDVFSFFDGGSSFLQDPVFQDILRENAMGNHGVYKVPTYFYHAINDDILPFNVTEALVDRYCGAGANIHFSREAFGKHITVALTGAAGALKFLMDRMEGRPLRPGCSKSTVVSSALVPENLPILGETVFNAVNALLGKPLGPAASI</sequence>
<evidence type="ECO:0000313" key="3">
    <source>
        <dbReference type="Proteomes" id="UP001251528"/>
    </source>
</evidence>
<dbReference type="InterPro" id="IPR005152">
    <property type="entry name" value="Lipase_secreted"/>
</dbReference>
<evidence type="ECO:0000313" key="2">
    <source>
        <dbReference type="EMBL" id="KAK2593193.1"/>
    </source>
</evidence>
<evidence type="ECO:0008006" key="4">
    <source>
        <dbReference type="Google" id="ProtNLM"/>
    </source>
</evidence>
<dbReference type="AlphaFoldDB" id="A0AAJ0CJX3"/>
<reference evidence="2" key="1">
    <citation type="submission" date="2023-06" db="EMBL/GenBank/DDBJ databases">
        <title>Conoideocrella luteorostrata (Hypocreales: Clavicipitaceae), a potential biocontrol fungus for elongate hemlock scale in United States Christmas tree production areas.</title>
        <authorList>
            <person name="Barrett H."/>
            <person name="Lovett B."/>
            <person name="Macias A.M."/>
            <person name="Stajich J.E."/>
            <person name="Kasson M.T."/>
        </authorList>
    </citation>
    <scope>NUCLEOTIDE SEQUENCE</scope>
    <source>
        <strain evidence="2">ARSEF 14590</strain>
    </source>
</reference>
<dbReference type="Proteomes" id="UP001251528">
    <property type="component" value="Unassembled WGS sequence"/>
</dbReference>
<dbReference type="Gene3D" id="3.40.50.1820">
    <property type="entry name" value="alpha/beta hydrolase"/>
    <property type="match status" value="1"/>
</dbReference>
<dbReference type="Gene3D" id="1.10.260.130">
    <property type="match status" value="1"/>
</dbReference>
<protein>
    <recommendedName>
        <fullName evidence="4">Triacylglycerol lipase</fullName>
    </recommendedName>
</protein>
<evidence type="ECO:0000256" key="1">
    <source>
        <dbReference type="ARBA" id="ARBA00022801"/>
    </source>
</evidence>
<comment type="caution">
    <text evidence="2">The sequence shown here is derived from an EMBL/GenBank/DDBJ whole genome shotgun (WGS) entry which is preliminary data.</text>
</comment>
<dbReference type="GO" id="GO:0016042">
    <property type="term" value="P:lipid catabolic process"/>
    <property type="evidence" value="ECO:0007669"/>
    <property type="project" value="InterPro"/>
</dbReference>
<name>A0AAJ0CJX3_9HYPO</name>
<keyword evidence="3" id="KW-1185">Reference proteome</keyword>
<organism evidence="2 3">
    <name type="scientific">Conoideocrella luteorostrata</name>
    <dbReference type="NCBI Taxonomy" id="1105319"/>
    <lineage>
        <taxon>Eukaryota</taxon>
        <taxon>Fungi</taxon>
        <taxon>Dikarya</taxon>
        <taxon>Ascomycota</taxon>
        <taxon>Pezizomycotina</taxon>
        <taxon>Sordariomycetes</taxon>
        <taxon>Hypocreomycetidae</taxon>
        <taxon>Hypocreales</taxon>
        <taxon>Clavicipitaceae</taxon>
        <taxon>Conoideocrella</taxon>
    </lineage>
</organism>
<proteinExistence type="predicted"/>
<gene>
    <name evidence="2" type="ORF">QQS21_009122</name>
</gene>
<dbReference type="GO" id="GO:0004806">
    <property type="term" value="F:triacylglycerol lipase activity"/>
    <property type="evidence" value="ECO:0007669"/>
    <property type="project" value="InterPro"/>
</dbReference>
<dbReference type="PANTHER" id="PTHR34853:SF5">
    <property type="entry name" value="LIP-DOMAIN-CONTAINING PROTEIN-RELATED"/>
    <property type="match status" value="1"/>
</dbReference>
<dbReference type="PANTHER" id="PTHR34853">
    <property type="match status" value="1"/>
</dbReference>
<dbReference type="InterPro" id="IPR029058">
    <property type="entry name" value="AB_hydrolase_fold"/>
</dbReference>
<keyword evidence="1" id="KW-0378">Hydrolase</keyword>
<accession>A0AAJ0CJX3</accession>
<dbReference type="PIRSF" id="PIRSF029171">
    <property type="entry name" value="Esterase_LipA"/>
    <property type="match status" value="1"/>
</dbReference>